<organism evidence="8 9">
    <name type="scientific">Chitinimonas taiwanensis DSM 18899</name>
    <dbReference type="NCBI Taxonomy" id="1121279"/>
    <lineage>
        <taxon>Bacteria</taxon>
        <taxon>Pseudomonadati</taxon>
        <taxon>Pseudomonadota</taxon>
        <taxon>Betaproteobacteria</taxon>
        <taxon>Neisseriales</taxon>
        <taxon>Chitinibacteraceae</taxon>
        <taxon>Chitinimonas</taxon>
    </lineage>
</organism>
<dbReference type="RefSeq" id="WP_072428971.1">
    <property type="nucleotide sequence ID" value="NZ_FPKR01000009.1"/>
</dbReference>
<reference evidence="8 9" key="1">
    <citation type="submission" date="2016-11" db="EMBL/GenBank/DDBJ databases">
        <authorList>
            <person name="Jaros S."/>
            <person name="Januszkiewicz K."/>
            <person name="Wedrychowicz H."/>
        </authorList>
    </citation>
    <scope>NUCLEOTIDE SEQUENCE [LARGE SCALE GENOMIC DNA]</scope>
    <source>
        <strain evidence="8 9">DSM 18899</strain>
    </source>
</reference>
<feature type="compositionally biased region" description="Low complexity" evidence="7">
    <location>
        <begin position="132"/>
        <end position="142"/>
    </location>
</feature>
<gene>
    <name evidence="8" type="ORF">SAMN02745887_02466</name>
</gene>
<dbReference type="SUPFAM" id="SSF101116">
    <property type="entry name" value="Flagellar export chaperone FliS"/>
    <property type="match status" value="1"/>
</dbReference>
<dbReference type="NCBIfam" id="TIGR00208">
    <property type="entry name" value="fliS"/>
    <property type="match status" value="1"/>
</dbReference>
<keyword evidence="9" id="KW-1185">Reference proteome</keyword>
<dbReference type="InterPro" id="IPR036584">
    <property type="entry name" value="FliS_sf"/>
</dbReference>
<proteinExistence type="inferred from homology"/>
<name>A0A1K2HL21_9NEIS</name>
<dbReference type="EMBL" id="FPKR01000009">
    <property type="protein sequence ID" value="SFZ77516.1"/>
    <property type="molecule type" value="Genomic_DNA"/>
</dbReference>
<dbReference type="PIRSF" id="PIRSF039090">
    <property type="entry name" value="Flis"/>
    <property type="match status" value="1"/>
</dbReference>
<dbReference type="CDD" id="cd16098">
    <property type="entry name" value="FliS"/>
    <property type="match status" value="1"/>
</dbReference>
<accession>A0A1K2HL21</accession>
<dbReference type="GO" id="GO:0071973">
    <property type="term" value="P:bacterial-type flagellum-dependent cell motility"/>
    <property type="evidence" value="ECO:0007669"/>
    <property type="project" value="TreeGrafter"/>
</dbReference>
<protein>
    <recommendedName>
        <fullName evidence="6">Flagellar secretion chaperone FliS</fullName>
    </recommendedName>
</protein>
<evidence type="ECO:0000313" key="9">
    <source>
        <dbReference type="Proteomes" id="UP000186513"/>
    </source>
</evidence>
<evidence type="ECO:0000256" key="5">
    <source>
        <dbReference type="ARBA" id="ARBA00023186"/>
    </source>
</evidence>
<evidence type="ECO:0000256" key="3">
    <source>
        <dbReference type="ARBA" id="ARBA00022490"/>
    </source>
</evidence>
<feature type="region of interest" description="Disordered" evidence="7">
    <location>
        <begin position="127"/>
        <end position="156"/>
    </location>
</feature>
<evidence type="ECO:0000256" key="2">
    <source>
        <dbReference type="ARBA" id="ARBA00008787"/>
    </source>
</evidence>
<comment type="similarity">
    <text evidence="2 6">Belongs to the FliS family.</text>
</comment>
<dbReference type="PANTHER" id="PTHR34773">
    <property type="entry name" value="FLAGELLAR SECRETION CHAPERONE FLIS"/>
    <property type="match status" value="1"/>
</dbReference>
<keyword evidence="8" id="KW-0966">Cell projection</keyword>
<dbReference type="STRING" id="1121279.SAMN02745887_02466"/>
<dbReference type="Gene3D" id="1.20.120.340">
    <property type="entry name" value="Flagellar protein FliS"/>
    <property type="match status" value="1"/>
</dbReference>
<keyword evidence="8" id="KW-0969">Cilium</keyword>
<keyword evidence="3 6" id="KW-0963">Cytoplasm</keyword>
<evidence type="ECO:0000256" key="4">
    <source>
        <dbReference type="ARBA" id="ARBA00022795"/>
    </source>
</evidence>
<keyword evidence="8" id="KW-0282">Flagellum</keyword>
<evidence type="ECO:0000256" key="6">
    <source>
        <dbReference type="PIRNR" id="PIRNR039090"/>
    </source>
</evidence>
<dbReference type="Pfam" id="PF02561">
    <property type="entry name" value="FliS"/>
    <property type="match status" value="1"/>
</dbReference>
<keyword evidence="4 6" id="KW-1005">Bacterial flagellum biogenesis</keyword>
<dbReference type="Proteomes" id="UP000186513">
    <property type="component" value="Unassembled WGS sequence"/>
</dbReference>
<evidence type="ECO:0000256" key="1">
    <source>
        <dbReference type="ARBA" id="ARBA00004514"/>
    </source>
</evidence>
<dbReference type="GO" id="GO:0044780">
    <property type="term" value="P:bacterial-type flagellum assembly"/>
    <property type="evidence" value="ECO:0007669"/>
    <property type="project" value="InterPro"/>
</dbReference>
<evidence type="ECO:0000313" key="8">
    <source>
        <dbReference type="EMBL" id="SFZ77516.1"/>
    </source>
</evidence>
<sequence length="156" mass="17095">MAANIKNALNAYGQSSVELDVEHASPHKLICMLYEGAIKALFMARLHMQNREIGPKGVAISKAIAIIEEGLRTSLDADKNTEIAANLDALYDYMSRRLLQANFENDVAAVEEVQTLLSQLKESWESIEKSSTEASPATTSEAQPQSGRQPLSYGRV</sequence>
<dbReference type="GO" id="GO:0005829">
    <property type="term" value="C:cytosol"/>
    <property type="evidence" value="ECO:0007669"/>
    <property type="project" value="UniProtKB-SubCell"/>
</dbReference>
<evidence type="ECO:0000256" key="7">
    <source>
        <dbReference type="SAM" id="MobiDB-lite"/>
    </source>
</evidence>
<dbReference type="InterPro" id="IPR003713">
    <property type="entry name" value="FliS"/>
</dbReference>
<dbReference type="AlphaFoldDB" id="A0A1K2HL21"/>
<comment type="subcellular location">
    <subcellularLocation>
        <location evidence="1 6">Cytoplasm</location>
        <location evidence="1 6">Cytosol</location>
    </subcellularLocation>
</comment>
<keyword evidence="5" id="KW-0143">Chaperone</keyword>
<dbReference type="OrthoDB" id="9792010at2"/>
<dbReference type="PANTHER" id="PTHR34773:SF1">
    <property type="entry name" value="FLAGELLAR SECRETION CHAPERONE FLIS"/>
    <property type="match status" value="1"/>
</dbReference>